<protein>
    <submittedName>
        <fullName evidence="1">Uncharacterized protein</fullName>
    </submittedName>
</protein>
<dbReference type="EMBL" id="UINC01218571">
    <property type="protein sequence ID" value="SVE45652.1"/>
    <property type="molecule type" value="Genomic_DNA"/>
</dbReference>
<name>A0A383DMC3_9ZZZZ</name>
<gene>
    <name evidence="1" type="ORF">METZ01_LOCUS498506</name>
</gene>
<proteinExistence type="predicted"/>
<feature type="non-terminal residue" evidence="1">
    <location>
        <position position="179"/>
    </location>
</feature>
<evidence type="ECO:0000313" key="1">
    <source>
        <dbReference type="EMBL" id="SVE45652.1"/>
    </source>
</evidence>
<dbReference type="AlphaFoldDB" id="A0A383DMC3"/>
<reference evidence="1" key="1">
    <citation type="submission" date="2018-05" db="EMBL/GenBank/DDBJ databases">
        <authorList>
            <person name="Lanie J.A."/>
            <person name="Ng W.-L."/>
            <person name="Kazmierczak K.M."/>
            <person name="Andrzejewski T.M."/>
            <person name="Davidsen T.M."/>
            <person name="Wayne K.J."/>
            <person name="Tettelin H."/>
            <person name="Glass J.I."/>
            <person name="Rusch D."/>
            <person name="Podicherti R."/>
            <person name="Tsui H.-C.T."/>
            <person name="Winkler M.E."/>
        </authorList>
    </citation>
    <scope>NUCLEOTIDE SEQUENCE</scope>
</reference>
<organism evidence="1">
    <name type="scientific">marine metagenome</name>
    <dbReference type="NCBI Taxonomy" id="408172"/>
    <lineage>
        <taxon>unclassified sequences</taxon>
        <taxon>metagenomes</taxon>
        <taxon>ecological metagenomes</taxon>
    </lineage>
</organism>
<accession>A0A383DMC3</accession>
<sequence>MKIKNILRAVLLMIVFDGYATATTAAPDVTFAGFAFLGDFREKDKLYPYSSRLAEETVATTGQTKLNHALFNAAKRINNPSINFKLASAMDYKKGETISLAFAVSTEKTRVQDFRGKFFVHYEVYAQILVFDFSEMKVIATYPIRVQYSDMLNEKPSDAYSLGIFRKIYLEPGFKSNIV</sequence>